<gene>
    <name evidence="4" type="ORF">CJ218_05690</name>
    <name evidence="5" type="ORF">FOC50_07960</name>
</gene>
<dbReference type="InterPro" id="IPR045584">
    <property type="entry name" value="Pilin-like"/>
</dbReference>
<dbReference type="EMBL" id="CP046313">
    <property type="protein sequence ID" value="QGS08200.1"/>
    <property type="molecule type" value="Genomic_DNA"/>
</dbReference>
<dbReference type="NCBIfam" id="TIGR02532">
    <property type="entry name" value="IV_pilin_GFxxxE"/>
    <property type="match status" value="1"/>
</dbReference>
<proteinExistence type="predicted"/>
<dbReference type="InterPro" id="IPR016785">
    <property type="entry name" value="ComGD"/>
</dbReference>
<dbReference type="RefSeq" id="WP_031551853.1">
    <property type="nucleotide sequence ID" value="NZ_CAUTAO010000004.1"/>
</dbReference>
<reference evidence="5 7" key="2">
    <citation type="submission" date="2019-11" db="EMBL/GenBank/DDBJ databases">
        <title>FDA dAtabase for Regulatory Grade micrObial Sequences (FDA-ARGOS): Supporting development and validation of Infectious Disease Dx tests.</title>
        <authorList>
            <person name="Turner S."/>
            <person name="Byrd R."/>
            <person name="Tallon L."/>
            <person name="Sadzewicz L."/>
            <person name="Vavikolanu K."/>
            <person name="Mehta A."/>
            <person name="Aluvathingal J."/>
            <person name="Nadendla S."/>
            <person name="Myers T."/>
            <person name="Yan Y."/>
            <person name="Sichtig H."/>
        </authorList>
    </citation>
    <scope>NUCLEOTIDE SEQUENCE [LARGE SCALE GENOMIC DNA]</scope>
    <source>
        <strain evidence="5 7">FDAARGOS_742</strain>
    </source>
</reference>
<evidence type="ECO:0000313" key="6">
    <source>
        <dbReference type="Proteomes" id="UP000235670"/>
    </source>
</evidence>
<evidence type="ECO:0000256" key="1">
    <source>
        <dbReference type="ARBA" id="ARBA00004241"/>
    </source>
</evidence>
<dbReference type="OrthoDB" id="2991408at2"/>
<keyword evidence="3" id="KW-0812">Transmembrane</keyword>
<feature type="transmembrane region" description="Helical" evidence="3">
    <location>
        <begin position="12"/>
        <end position="36"/>
    </location>
</feature>
<dbReference type="STRING" id="84135.GCA_001052115_00367"/>
<dbReference type="Pfam" id="PF07963">
    <property type="entry name" value="N_methyl"/>
    <property type="match status" value="1"/>
</dbReference>
<dbReference type="SUPFAM" id="SSF54523">
    <property type="entry name" value="Pili subunits"/>
    <property type="match status" value="1"/>
</dbReference>
<dbReference type="AlphaFoldDB" id="A0A2N6SEE8"/>
<dbReference type="GO" id="GO:0030420">
    <property type="term" value="P:establishment of competence for transformation"/>
    <property type="evidence" value="ECO:0007669"/>
    <property type="project" value="UniProtKB-KW"/>
</dbReference>
<dbReference type="EMBL" id="PNGT01000005">
    <property type="protein sequence ID" value="PMC52328.1"/>
    <property type="molecule type" value="Genomic_DNA"/>
</dbReference>
<comment type="subcellular location">
    <subcellularLocation>
        <location evidence="1">Cell surface</location>
    </subcellularLocation>
</comment>
<keyword evidence="7" id="KW-1185">Reference proteome</keyword>
<dbReference type="GO" id="GO:0009986">
    <property type="term" value="C:cell surface"/>
    <property type="evidence" value="ECO:0007669"/>
    <property type="project" value="UniProtKB-SubCell"/>
</dbReference>
<dbReference type="InterPro" id="IPR012902">
    <property type="entry name" value="N_methyl_site"/>
</dbReference>
<evidence type="ECO:0000256" key="2">
    <source>
        <dbReference type="ARBA" id="ARBA00023287"/>
    </source>
</evidence>
<keyword evidence="2" id="KW-0178">Competence</keyword>
<accession>A0A2N6SEE8</accession>
<dbReference type="Proteomes" id="UP000235670">
    <property type="component" value="Unassembled WGS sequence"/>
</dbReference>
<reference evidence="4 6" key="1">
    <citation type="submission" date="2017-09" db="EMBL/GenBank/DDBJ databases">
        <title>Bacterial strain isolated from the female urinary microbiota.</title>
        <authorList>
            <person name="Thomas-White K."/>
            <person name="Kumar N."/>
            <person name="Forster S."/>
            <person name="Putonti C."/>
            <person name="Lawley T."/>
            <person name="Wolfe A.J."/>
        </authorList>
    </citation>
    <scope>NUCLEOTIDE SEQUENCE [LARGE SCALE GENOMIC DNA]</scope>
    <source>
        <strain evidence="4 6">UMB0186</strain>
    </source>
</reference>
<evidence type="ECO:0000313" key="4">
    <source>
        <dbReference type="EMBL" id="PMC52328.1"/>
    </source>
</evidence>
<dbReference type="GeneID" id="84803186"/>
<evidence type="ECO:0000313" key="7">
    <source>
        <dbReference type="Proteomes" id="UP000427636"/>
    </source>
</evidence>
<organism evidence="4 6">
    <name type="scientific">Gemella sanguinis</name>
    <dbReference type="NCBI Taxonomy" id="84135"/>
    <lineage>
        <taxon>Bacteria</taxon>
        <taxon>Bacillati</taxon>
        <taxon>Bacillota</taxon>
        <taxon>Bacilli</taxon>
        <taxon>Bacillales</taxon>
        <taxon>Gemellaceae</taxon>
        <taxon>Gemella</taxon>
    </lineage>
</organism>
<keyword evidence="3" id="KW-1133">Transmembrane helix</keyword>
<dbReference type="PIRSF" id="PIRSF021292">
    <property type="entry name" value="Competence_ComGD"/>
    <property type="match status" value="1"/>
</dbReference>
<keyword evidence="3" id="KW-0472">Membrane</keyword>
<protein>
    <submittedName>
        <fullName evidence="5">Prepilin-type N-terminal cleavage/methylation domain-containing protein</fullName>
    </submittedName>
    <submittedName>
        <fullName evidence="4">Prepilin-type cleavage/methylation domain-containing protein</fullName>
    </submittedName>
</protein>
<name>A0A2N6SEE8_9BACL</name>
<evidence type="ECO:0000313" key="5">
    <source>
        <dbReference type="EMBL" id="QGS08200.1"/>
    </source>
</evidence>
<evidence type="ECO:0000256" key="3">
    <source>
        <dbReference type="SAM" id="Phobius"/>
    </source>
</evidence>
<dbReference type="Gene3D" id="3.30.700.10">
    <property type="entry name" value="Glycoprotein, Type 4 Pilin"/>
    <property type="match status" value="1"/>
</dbReference>
<dbReference type="Proteomes" id="UP000427636">
    <property type="component" value="Chromosome"/>
</dbReference>
<sequence>MEKLHYRDNSAFSLIEMMAVLFIVGILIIILSMITISNYSKYKDRMALNEVISDIYLVQTDSLKSNNSYIDFFTRDNEYIVYSNGKKVWKKIPRGGRTLLNGNTIRLKYRHGNLVSKANTIDVKLSSCKYRVIVHLDSGYITVDEV</sequence>